<keyword evidence="3" id="KW-0732">Signal</keyword>
<proteinExistence type="predicted"/>
<name>A0A834Z5G5_TETSI</name>
<keyword evidence="2" id="KW-0408">Iron</keyword>
<dbReference type="GO" id="GO:0016705">
    <property type="term" value="F:oxidoreductase activity, acting on paired donors, with incorporation or reduction of molecular oxygen"/>
    <property type="evidence" value="ECO:0007669"/>
    <property type="project" value="InterPro"/>
</dbReference>
<evidence type="ECO:0008006" key="6">
    <source>
        <dbReference type="Google" id="ProtNLM"/>
    </source>
</evidence>
<evidence type="ECO:0000313" key="5">
    <source>
        <dbReference type="Proteomes" id="UP000655225"/>
    </source>
</evidence>
<sequence>MEAFNTALTFLLVIISVAASYYLTRKHCETKLPPGSFGWPIIGETFAALAAARNGTPDSFFIERTQRYGNRVFKTSLVGDSIAIFCGATGNKFLFSNENKLVTAWWPRSLQRLFQACILTFVGDEAKLLRRLLMTFLKPEALQGYVGDIDSTTRLHIQEWDGKEVVKIYPFVKTYTFELACRLFASVEDREQMSKLSRLFNILLVGAVAIPVEFPGTRYYRATRAADAIREEIRLIIRGRRVAPVDKAAGTPIDQDLTSHLLVATDENGRFMTEEEIANNILVLLFTGHDTTTRVLTMLIKYLAEFPHL</sequence>
<evidence type="ECO:0000256" key="1">
    <source>
        <dbReference type="ARBA" id="ARBA00022723"/>
    </source>
</evidence>
<reference evidence="4 5" key="1">
    <citation type="submission" date="2020-04" db="EMBL/GenBank/DDBJ databases">
        <title>Plant Genome Project.</title>
        <authorList>
            <person name="Zhang R.-G."/>
        </authorList>
    </citation>
    <scope>NUCLEOTIDE SEQUENCE [LARGE SCALE GENOMIC DNA]</scope>
    <source>
        <strain evidence="4">YNK0</strain>
        <tissue evidence="4">Leaf</tissue>
    </source>
</reference>
<dbReference type="Gene3D" id="1.10.630.10">
    <property type="entry name" value="Cytochrome P450"/>
    <property type="match status" value="1"/>
</dbReference>
<comment type="caution">
    <text evidence="4">The sequence shown here is derived from an EMBL/GenBank/DDBJ whole genome shotgun (WGS) entry which is preliminary data.</text>
</comment>
<feature type="signal peptide" evidence="3">
    <location>
        <begin position="1"/>
        <end position="19"/>
    </location>
</feature>
<dbReference type="Proteomes" id="UP000655225">
    <property type="component" value="Unassembled WGS sequence"/>
</dbReference>
<dbReference type="AlphaFoldDB" id="A0A834Z5G5"/>
<dbReference type="InterPro" id="IPR036396">
    <property type="entry name" value="Cyt_P450_sf"/>
</dbReference>
<dbReference type="SUPFAM" id="SSF48264">
    <property type="entry name" value="Cytochrome P450"/>
    <property type="match status" value="1"/>
</dbReference>
<evidence type="ECO:0000313" key="4">
    <source>
        <dbReference type="EMBL" id="KAF8398588.1"/>
    </source>
</evidence>
<dbReference type="GO" id="GO:0020037">
    <property type="term" value="F:heme binding"/>
    <property type="evidence" value="ECO:0007669"/>
    <property type="project" value="InterPro"/>
</dbReference>
<keyword evidence="5" id="KW-1185">Reference proteome</keyword>
<protein>
    <recommendedName>
        <fullName evidence="6">Cytochrome P450</fullName>
    </recommendedName>
</protein>
<gene>
    <name evidence="4" type="ORF">HHK36_017519</name>
</gene>
<evidence type="ECO:0000256" key="2">
    <source>
        <dbReference type="ARBA" id="ARBA00023004"/>
    </source>
</evidence>
<dbReference type="GO" id="GO:0004497">
    <property type="term" value="F:monooxygenase activity"/>
    <property type="evidence" value="ECO:0007669"/>
    <property type="project" value="InterPro"/>
</dbReference>
<dbReference type="EMBL" id="JABCRI010000011">
    <property type="protein sequence ID" value="KAF8398588.1"/>
    <property type="molecule type" value="Genomic_DNA"/>
</dbReference>
<dbReference type="OMA" id="FATINDH"/>
<feature type="chain" id="PRO_5032847400" description="Cytochrome P450" evidence="3">
    <location>
        <begin position="20"/>
        <end position="309"/>
    </location>
</feature>
<dbReference type="InterPro" id="IPR001128">
    <property type="entry name" value="Cyt_P450"/>
</dbReference>
<dbReference type="GO" id="GO:0016125">
    <property type="term" value="P:sterol metabolic process"/>
    <property type="evidence" value="ECO:0007669"/>
    <property type="project" value="TreeGrafter"/>
</dbReference>
<dbReference type="GO" id="GO:0005506">
    <property type="term" value="F:iron ion binding"/>
    <property type="evidence" value="ECO:0007669"/>
    <property type="project" value="InterPro"/>
</dbReference>
<dbReference type="OrthoDB" id="1372046at2759"/>
<keyword evidence="1" id="KW-0479">Metal-binding</keyword>
<evidence type="ECO:0000256" key="3">
    <source>
        <dbReference type="SAM" id="SignalP"/>
    </source>
</evidence>
<dbReference type="Pfam" id="PF00067">
    <property type="entry name" value="p450"/>
    <property type="match status" value="1"/>
</dbReference>
<dbReference type="PANTHER" id="PTHR24286:SF209">
    <property type="entry name" value="BETA-AMYRIN 28-OXIDASE-LIKE"/>
    <property type="match status" value="1"/>
</dbReference>
<dbReference type="PANTHER" id="PTHR24286">
    <property type="entry name" value="CYTOCHROME P450 26"/>
    <property type="match status" value="1"/>
</dbReference>
<organism evidence="4 5">
    <name type="scientific">Tetracentron sinense</name>
    <name type="common">Spur-leaf</name>
    <dbReference type="NCBI Taxonomy" id="13715"/>
    <lineage>
        <taxon>Eukaryota</taxon>
        <taxon>Viridiplantae</taxon>
        <taxon>Streptophyta</taxon>
        <taxon>Embryophyta</taxon>
        <taxon>Tracheophyta</taxon>
        <taxon>Spermatophyta</taxon>
        <taxon>Magnoliopsida</taxon>
        <taxon>Trochodendrales</taxon>
        <taxon>Trochodendraceae</taxon>
        <taxon>Tetracentron</taxon>
    </lineage>
</organism>
<accession>A0A834Z5G5</accession>